<gene>
    <name evidence="9" type="ORF">QO011_000488</name>
</gene>
<dbReference type="PRINTS" id="PR01837">
    <property type="entry name" value="MGTCSAPBPROT"/>
</dbReference>
<keyword evidence="10" id="KW-1185">Reference proteome</keyword>
<reference evidence="9 10" key="1">
    <citation type="submission" date="2023-07" db="EMBL/GenBank/DDBJ databases">
        <title>Genomic Encyclopedia of Type Strains, Phase IV (KMG-IV): sequencing the most valuable type-strain genomes for metagenomic binning, comparative biology and taxonomic classification.</title>
        <authorList>
            <person name="Goeker M."/>
        </authorList>
    </citation>
    <scope>NUCLEOTIDE SEQUENCE [LARGE SCALE GENOMIC DNA]</scope>
    <source>
        <strain evidence="9 10">DSM 19619</strain>
    </source>
</reference>
<sequence length="154" mass="15477">MTDAPLDLVARLVVGMLAGMLIGLNRVRHRRGVGMRTLGLVGLGSAVAVAIFQGAADANAASRAVQGILTGVGFLGAGVILHRTNEDVPRGLTTAAATWVTAMLGAAAGAGAWLLVGTGVVLAVVLLAVGERVERLFGGRADRDEAAASGPSRD</sequence>
<comment type="caution">
    <text evidence="9">The sequence shown here is derived from an EMBL/GenBank/DDBJ whole genome shotgun (WGS) entry which is preliminary data.</text>
</comment>
<organism evidence="9 10">
    <name type="scientific">Labrys wisconsinensis</name>
    <dbReference type="NCBI Taxonomy" id="425677"/>
    <lineage>
        <taxon>Bacteria</taxon>
        <taxon>Pseudomonadati</taxon>
        <taxon>Pseudomonadota</taxon>
        <taxon>Alphaproteobacteria</taxon>
        <taxon>Hyphomicrobiales</taxon>
        <taxon>Xanthobacteraceae</taxon>
        <taxon>Labrys</taxon>
    </lineage>
</organism>
<dbReference type="Pfam" id="PF02308">
    <property type="entry name" value="MgtC"/>
    <property type="match status" value="1"/>
</dbReference>
<dbReference type="RefSeq" id="WP_307267164.1">
    <property type="nucleotide sequence ID" value="NZ_JAUSVX010000001.1"/>
</dbReference>
<evidence type="ECO:0000256" key="2">
    <source>
        <dbReference type="ARBA" id="ARBA00009298"/>
    </source>
</evidence>
<evidence type="ECO:0000259" key="8">
    <source>
        <dbReference type="Pfam" id="PF02308"/>
    </source>
</evidence>
<evidence type="ECO:0000313" key="10">
    <source>
        <dbReference type="Proteomes" id="UP001242480"/>
    </source>
</evidence>
<feature type="transmembrane region" description="Helical" evidence="7">
    <location>
        <begin position="112"/>
        <end position="130"/>
    </location>
</feature>
<evidence type="ECO:0000256" key="4">
    <source>
        <dbReference type="ARBA" id="ARBA00022692"/>
    </source>
</evidence>
<dbReference type="PANTHER" id="PTHR33778">
    <property type="entry name" value="PROTEIN MGTC"/>
    <property type="match status" value="1"/>
</dbReference>
<keyword evidence="5 7" id="KW-1133">Transmembrane helix</keyword>
<keyword evidence="4 7" id="KW-0812">Transmembrane</keyword>
<evidence type="ECO:0000313" key="9">
    <source>
        <dbReference type="EMBL" id="MDQ0467493.1"/>
    </source>
</evidence>
<dbReference type="InterPro" id="IPR003416">
    <property type="entry name" value="MgtC/SapB/SrpB/YhiD_fam"/>
</dbReference>
<dbReference type="InterPro" id="IPR049177">
    <property type="entry name" value="MgtC_SapB_SrpB_YhiD_N"/>
</dbReference>
<accession>A0ABU0IZQ9</accession>
<feature type="domain" description="MgtC/SapB/SrpB/YhiD N-terminal" evidence="8">
    <location>
        <begin position="12"/>
        <end position="135"/>
    </location>
</feature>
<keyword evidence="3" id="KW-1003">Cell membrane</keyword>
<protein>
    <recommendedName>
        <fullName evidence="7">Protein MgtC</fullName>
    </recommendedName>
</protein>
<keyword evidence="6 7" id="KW-0472">Membrane</keyword>
<dbReference type="EMBL" id="JAUSVX010000001">
    <property type="protein sequence ID" value="MDQ0467493.1"/>
    <property type="molecule type" value="Genomic_DNA"/>
</dbReference>
<evidence type="ECO:0000256" key="1">
    <source>
        <dbReference type="ARBA" id="ARBA00004651"/>
    </source>
</evidence>
<feature type="transmembrane region" description="Helical" evidence="7">
    <location>
        <begin position="88"/>
        <end position="106"/>
    </location>
</feature>
<proteinExistence type="inferred from homology"/>
<evidence type="ECO:0000256" key="7">
    <source>
        <dbReference type="RuleBase" id="RU365041"/>
    </source>
</evidence>
<feature type="transmembrane region" description="Helical" evidence="7">
    <location>
        <begin position="6"/>
        <end position="25"/>
    </location>
</feature>
<dbReference type="PANTHER" id="PTHR33778:SF1">
    <property type="entry name" value="MAGNESIUM TRANSPORTER YHID-RELATED"/>
    <property type="match status" value="1"/>
</dbReference>
<feature type="transmembrane region" description="Helical" evidence="7">
    <location>
        <begin position="37"/>
        <end position="55"/>
    </location>
</feature>
<name>A0ABU0IZQ9_9HYPH</name>
<dbReference type="Proteomes" id="UP001242480">
    <property type="component" value="Unassembled WGS sequence"/>
</dbReference>
<comment type="similarity">
    <text evidence="2 7">Belongs to the MgtC/SapB family.</text>
</comment>
<evidence type="ECO:0000256" key="3">
    <source>
        <dbReference type="ARBA" id="ARBA00022475"/>
    </source>
</evidence>
<evidence type="ECO:0000256" key="5">
    <source>
        <dbReference type="ARBA" id="ARBA00022989"/>
    </source>
</evidence>
<keyword evidence="7" id="KW-0997">Cell inner membrane</keyword>
<evidence type="ECO:0000256" key="6">
    <source>
        <dbReference type="ARBA" id="ARBA00023136"/>
    </source>
</evidence>
<feature type="transmembrane region" description="Helical" evidence="7">
    <location>
        <begin position="61"/>
        <end position="81"/>
    </location>
</feature>
<comment type="subcellular location">
    <subcellularLocation>
        <location evidence="7">Cell inner membrane</location>
        <topology evidence="7">Multi-pass membrane protein</topology>
    </subcellularLocation>
    <subcellularLocation>
        <location evidence="1">Cell membrane</location>
        <topology evidence="1">Multi-pass membrane protein</topology>
    </subcellularLocation>
</comment>